<gene>
    <name evidence="3" type="ORF">GTA08_BOTSDO06170</name>
</gene>
<feature type="transmembrane region" description="Helical" evidence="2">
    <location>
        <begin position="225"/>
        <end position="245"/>
    </location>
</feature>
<feature type="transmembrane region" description="Helical" evidence="2">
    <location>
        <begin position="143"/>
        <end position="163"/>
    </location>
</feature>
<feature type="compositionally biased region" description="Polar residues" evidence="1">
    <location>
        <begin position="298"/>
        <end position="318"/>
    </location>
</feature>
<name>A0A8H4IQF5_9PEZI</name>
<feature type="transmembrane region" description="Helical" evidence="2">
    <location>
        <begin position="64"/>
        <end position="88"/>
    </location>
</feature>
<dbReference type="PANTHER" id="PTHR38848">
    <property type="entry name" value="G-PROTEIN COUPLED RECEPTORS FAMILY 3 PROFILE DOMAIN-CONTAINING PROTEIN"/>
    <property type="match status" value="1"/>
</dbReference>
<evidence type="ECO:0000256" key="2">
    <source>
        <dbReference type="SAM" id="Phobius"/>
    </source>
</evidence>
<feature type="region of interest" description="Disordered" evidence="1">
    <location>
        <begin position="279"/>
        <end position="318"/>
    </location>
</feature>
<dbReference type="EMBL" id="WWBZ02000040">
    <property type="protein sequence ID" value="KAF4305571.1"/>
    <property type="molecule type" value="Genomic_DNA"/>
</dbReference>
<feature type="transmembrane region" description="Helical" evidence="2">
    <location>
        <begin position="103"/>
        <end position="122"/>
    </location>
</feature>
<feature type="region of interest" description="Disordered" evidence="1">
    <location>
        <begin position="405"/>
        <end position="439"/>
    </location>
</feature>
<dbReference type="OrthoDB" id="3210850at2759"/>
<feature type="compositionally biased region" description="Polar residues" evidence="1">
    <location>
        <begin position="279"/>
        <end position="288"/>
    </location>
</feature>
<evidence type="ECO:0000313" key="4">
    <source>
        <dbReference type="Proteomes" id="UP000572817"/>
    </source>
</evidence>
<feature type="transmembrane region" description="Helical" evidence="2">
    <location>
        <begin position="183"/>
        <end position="204"/>
    </location>
</feature>
<feature type="transmembrane region" description="Helical" evidence="2">
    <location>
        <begin position="30"/>
        <end position="52"/>
    </location>
</feature>
<keyword evidence="2" id="KW-1133">Transmembrane helix</keyword>
<accession>A0A8H4IQF5</accession>
<evidence type="ECO:0000313" key="3">
    <source>
        <dbReference type="EMBL" id="KAF4305571.1"/>
    </source>
</evidence>
<evidence type="ECO:0000256" key="1">
    <source>
        <dbReference type="SAM" id="MobiDB-lite"/>
    </source>
</evidence>
<evidence type="ECO:0008006" key="5">
    <source>
        <dbReference type="Google" id="ProtNLM"/>
    </source>
</evidence>
<dbReference type="PANTHER" id="PTHR38848:SF3">
    <property type="entry name" value="G-PROTEIN COUPLED RECEPTORS FAMILY 3 PROFILE DOMAIN-CONTAINING PROTEIN"/>
    <property type="match status" value="1"/>
</dbReference>
<organism evidence="3 4">
    <name type="scientific">Botryosphaeria dothidea</name>
    <dbReference type="NCBI Taxonomy" id="55169"/>
    <lineage>
        <taxon>Eukaryota</taxon>
        <taxon>Fungi</taxon>
        <taxon>Dikarya</taxon>
        <taxon>Ascomycota</taxon>
        <taxon>Pezizomycotina</taxon>
        <taxon>Dothideomycetes</taxon>
        <taxon>Dothideomycetes incertae sedis</taxon>
        <taxon>Botryosphaeriales</taxon>
        <taxon>Botryosphaeriaceae</taxon>
        <taxon>Botryosphaeria</taxon>
    </lineage>
</organism>
<sequence length="463" mass="50124">MTGTLDGQGLFALLRRDAHSSNHAPAEIPMAGRIVSMLLSLVALCIISVCFLRRVQNIRSWSSLPLGSMLIIGIYLDSFLFVFITAVFKDVGLNESVSICRVAILLCLTLYLSTKVCVYLFLVEKAYIVRGSNIPRLKDKLHMFNICAAMGPYGVLAILNIIWRFSHVKDGTCIIGMEKKALMPLIIFDVAVNVYLTALFIVPLRRLYSYKNKDNNVRTMAFRTFIGSCATLTSSVANLTLLMLLDGEPAWICFITCNAEILFSVLVLHWVTSRDRTSQTTYANTSSRDPAASGSRGGPSNASNALGSRSRSTPSKSNMGMETIISEHYQAHGWPSDDDDDLPTGAAAAQGVGTIGSRDWPADTRCVINSSCARGDGAAHDGDIALDRILVRTESEVTREERRVAGGRRAAGLSMASSRVPEDGESDTTAASRGREGSTDGIVGGARAVISFPAGGWGLFWFV</sequence>
<reference evidence="3" key="1">
    <citation type="submission" date="2020-04" db="EMBL/GenBank/DDBJ databases">
        <title>Genome Assembly and Annotation of Botryosphaeria dothidea sdau 11-99, a Latent Pathogen of Apple Fruit Ring Rot in China.</title>
        <authorList>
            <person name="Yu C."/>
            <person name="Diao Y."/>
            <person name="Lu Q."/>
            <person name="Zhao J."/>
            <person name="Cui S."/>
            <person name="Peng C."/>
            <person name="He B."/>
            <person name="Liu H."/>
        </authorList>
    </citation>
    <scope>NUCLEOTIDE SEQUENCE [LARGE SCALE GENOMIC DNA]</scope>
    <source>
        <strain evidence="3">Sdau11-99</strain>
    </source>
</reference>
<dbReference type="AlphaFoldDB" id="A0A8H4IQF5"/>
<feature type="transmembrane region" description="Helical" evidence="2">
    <location>
        <begin position="251"/>
        <end position="271"/>
    </location>
</feature>
<dbReference type="Proteomes" id="UP000572817">
    <property type="component" value="Unassembled WGS sequence"/>
</dbReference>
<keyword evidence="2" id="KW-0812">Transmembrane</keyword>
<comment type="caution">
    <text evidence="3">The sequence shown here is derived from an EMBL/GenBank/DDBJ whole genome shotgun (WGS) entry which is preliminary data.</text>
</comment>
<protein>
    <recommendedName>
        <fullName evidence="5">Ring finger domain protein</fullName>
    </recommendedName>
</protein>
<proteinExistence type="predicted"/>
<keyword evidence="2" id="KW-0472">Membrane</keyword>
<keyword evidence="4" id="KW-1185">Reference proteome</keyword>